<protein>
    <recommendedName>
        <fullName evidence="1">Methyltransferase domain-containing protein</fullName>
    </recommendedName>
</protein>
<dbReference type="CDD" id="cd02440">
    <property type="entry name" value="AdoMet_MTases"/>
    <property type="match status" value="1"/>
</dbReference>
<reference evidence="2 3" key="1">
    <citation type="submission" date="2020-04" db="EMBL/GenBank/DDBJ databases">
        <authorList>
            <person name="De Canck E."/>
        </authorList>
    </citation>
    <scope>NUCLEOTIDE SEQUENCE [LARGE SCALE GENOMIC DNA]</scope>
    <source>
        <strain evidence="2 3">LMG 24238</strain>
    </source>
</reference>
<dbReference type="Gene3D" id="3.40.50.150">
    <property type="entry name" value="Vaccinia Virus protein VP39"/>
    <property type="match status" value="1"/>
</dbReference>
<name>A0A6J4ZPI8_9BURK</name>
<dbReference type="InterPro" id="IPR029063">
    <property type="entry name" value="SAM-dependent_MTases_sf"/>
</dbReference>
<evidence type="ECO:0000313" key="2">
    <source>
        <dbReference type="EMBL" id="CAB3639121.1"/>
    </source>
</evidence>
<dbReference type="RefSeq" id="WP_175048559.1">
    <property type="nucleotide sequence ID" value="NZ_CADIKC010000001.1"/>
</dbReference>
<dbReference type="Proteomes" id="UP000494255">
    <property type="component" value="Unassembled WGS sequence"/>
</dbReference>
<keyword evidence="3" id="KW-1185">Reference proteome</keyword>
<dbReference type="InterPro" id="IPR041698">
    <property type="entry name" value="Methyltransf_25"/>
</dbReference>
<evidence type="ECO:0000313" key="3">
    <source>
        <dbReference type="Proteomes" id="UP000494255"/>
    </source>
</evidence>
<dbReference type="SUPFAM" id="SSF53335">
    <property type="entry name" value="S-adenosyl-L-methionine-dependent methyltransferases"/>
    <property type="match status" value="1"/>
</dbReference>
<proteinExistence type="predicted"/>
<sequence length="254" mass="28277">MSQSAESFYDDMASSYHLIFDDWDKAIERQRAVLAPLIGTSGVLGPVLDCACGIGTQALGLARAGYDVEGTDISKTEIERAAREAALRNLDVKFRVDDMRLLATCKAQSYGTVVAFDNAIPHLDRDEEVAEALATMLRSLRARGKVFVSLRDYGTLLTQRPIVQPPSLFMDNGLRRIVHQVWDWQDARRYTVHLYITRQTNSLDWQSSHFIGHYRAITPEEVATLAAQVGFNDVQVLSPVVSGYYQPIVTGIAP</sequence>
<dbReference type="Pfam" id="PF13649">
    <property type="entry name" value="Methyltransf_25"/>
    <property type="match status" value="1"/>
</dbReference>
<accession>A0A6J4ZPI8</accession>
<feature type="domain" description="Methyltransferase" evidence="1">
    <location>
        <begin position="47"/>
        <end position="144"/>
    </location>
</feature>
<dbReference type="EMBL" id="CADIKC010000001">
    <property type="protein sequence ID" value="CAB3639121.1"/>
    <property type="molecule type" value="Genomic_DNA"/>
</dbReference>
<gene>
    <name evidence="2" type="ORF">LMG24238_00114</name>
</gene>
<evidence type="ECO:0000259" key="1">
    <source>
        <dbReference type="Pfam" id="PF13649"/>
    </source>
</evidence>
<dbReference type="AlphaFoldDB" id="A0A6J4ZPI8"/>
<organism evidence="2 3">
    <name type="scientific">Paraburkholderia sediminicola</name>
    <dbReference type="NCBI Taxonomy" id="458836"/>
    <lineage>
        <taxon>Bacteria</taxon>
        <taxon>Pseudomonadati</taxon>
        <taxon>Pseudomonadota</taxon>
        <taxon>Betaproteobacteria</taxon>
        <taxon>Burkholderiales</taxon>
        <taxon>Burkholderiaceae</taxon>
        <taxon>Paraburkholderia</taxon>
    </lineage>
</organism>
<dbReference type="GeneID" id="97038781"/>